<name>A0A9P8WDC0_9HYPO</name>
<dbReference type="GO" id="GO:0005524">
    <property type="term" value="F:ATP binding"/>
    <property type="evidence" value="ECO:0007669"/>
    <property type="project" value="InterPro"/>
</dbReference>
<dbReference type="Gene3D" id="1.10.510.10">
    <property type="entry name" value="Transferase(Phosphotransferase) domain 1"/>
    <property type="match status" value="2"/>
</dbReference>
<proteinExistence type="predicted"/>
<gene>
    <name evidence="3" type="ORF">B0T10DRAFT_456832</name>
</gene>
<dbReference type="SUPFAM" id="SSF56112">
    <property type="entry name" value="Protein kinase-like (PK-like)"/>
    <property type="match status" value="1"/>
</dbReference>
<dbReference type="PROSITE" id="PS50011">
    <property type="entry name" value="PROTEIN_KINASE_DOM"/>
    <property type="match status" value="1"/>
</dbReference>
<dbReference type="Pfam" id="PF06985">
    <property type="entry name" value="HET"/>
    <property type="match status" value="1"/>
</dbReference>
<keyword evidence="4" id="KW-1185">Reference proteome</keyword>
<comment type="caution">
    <text evidence="3">The sequence shown here is derived from an EMBL/GenBank/DDBJ whole genome shotgun (WGS) entry which is preliminary data.</text>
</comment>
<evidence type="ECO:0000313" key="4">
    <source>
        <dbReference type="Proteomes" id="UP000777438"/>
    </source>
</evidence>
<dbReference type="Pfam" id="PF07714">
    <property type="entry name" value="PK_Tyr_Ser-Thr"/>
    <property type="match status" value="1"/>
</dbReference>
<dbReference type="Proteomes" id="UP000777438">
    <property type="component" value="Unassembled WGS sequence"/>
</dbReference>
<dbReference type="InterPro" id="IPR010730">
    <property type="entry name" value="HET"/>
</dbReference>
<sequence>MPPGRKASPLKSLRDAIVESFVVSRFETEQDFLPDSVIMELTSDANIKRLLPKASTKLVRFICKEAGRIFLTLAYNISESEEELINLVEEFRSHKVTDALLPIDRAMLKGSKCKQGKGVKCTHARALDMFHDWDAYYINHFCKDQRHFTSPVFRKGDFRQILPEGSILPFTHMSEEVKEGHFSRVHQAKLRTDHQDHFPQSAGLEVHVAIKELKCLPSEADYKPEKAWELEAKALGDISGIDHHHLIHPIAAFKRGSKHYIVFEWANGGTLRDVWEENCAIHQTLSGDDIMGFMEQMLGVMRALSKLHGTNSRTKTALVQRSPGLQESNEDGATVLSIRVPDINNPRSLPSDDIYDSQPNNPIQNWRHGDLKPDNILAFTEESRLGTWKIADLGLAKQHEYATVQRLLPTNTAHTTLHYEAPEVTTNPREPRSRRYDIWSTGCVIFESLIWLLYGYDALNTFFKQHAKNSDDTLYFTVTSMGEKRAQVSSLVRNLINEMLNDPECKEPGKSAIGDLLKLVRDEMLVVAVPKRGQPNIRHRADAETVVKEMARIWRDALEDEKYLFTGASRIGVAVPSVLRSDSPSDESKRRDSAVSGLSTASESDQKLNYSHKFDDTWEFVNDSRFALDLMRRHQVDSLPAAARVLSHKCERCRQWDFRTSTFALRDTLSDLKMRSPTCEFCDLLLTACAPGSKLPIQSPSDDVTAVELFRVGSGFFAADRSTRVLSICQTGTDEPAATTSPLGDIPIGFPMLPKMESPAYYGLLRQWIHDCDSHPGCHGENTMVGTRRIPTRLIDVGDTTSKTVHLSSTRFWSQSQGTKYVALSHPWGDAKLHDHFSTTSKNIDRRLVNEIPLDELPATFKDAVKVTRELGVQYLWIDSLCIIQGDDGDFKDEAKHMETVFSFAYCVIAASRSTGTSDGFLKKRPDRKFVEFEAPGGSTLYVCQAIDDFQHHVIDGTLNKRGWVLQERALARRTIYFTETQTYWECGEGIRCETLTKMRNNKAAFLGDPAFPKVATNSTKGGRIRLYESLYTQYSTLQFTKAYDRPTAIAGLEQRLIRAFGQHGGFGIFDRYFGRSLLWQRGDKPMRDIVFPSQQYRAPTWSWMAYEGGITFLDVPFDGVQWEDASQIRSPWSVKRTSSSSWHTGDANCSKFLTGRAREVNLELASRDMVYDKDDPPSEDRDVKCVVVGSQKPGVAPNVAARKHYVLVVAKSLESEDGGTYERVGVASLRGSWIDLTGPGVEVRIC</sequence>
<organism evidence="3 4">
    <name type="scientific">Thelonectria olida</name>
    <dbReference type="NCBI Taxonomy" id="1576542"/>
    <lineage>
        <taxon>Eukaryota</taxon>
        <taxon>Fungi</taxon>
        <taxon>Dikarya</taxon>
        <taxon>Ascomycota</taxon>
        <taxon>Pezizomycotina</taxon>
        <taxon>Sordariomycetes</taxon>
        <taxon>Hypocreomycetidae</taxon>
        <taxon>Hypocreales</taxon>
        <taxon>Nectriaceae</taxon>
        <taxon>Thelonectria</taxon>
    </lineage>
</organism>
<dbReference type="GO" id="GO:0004672">
    <property type="term" value="F:protein kinase activity"/>
    <property type="evidence" value="ECO:0007669"/>
    <property type="project" value="InterPro"/>
</dbReference>
<dbReference type="AlphaFoldDB" id="A0A9P8WDC0"/>
<dbReference type="InterPro" id="IPR000719">
    <property type="entry name" value="Prot_kinase_dom"/>
</dbReference>
<evidence type="ECO:0000256" key="1">
    <source>
        <dbReference type="SAM" id="MobiDB-lite"/>
    </source>
</evidence>
<dbReference type="PANTHER" id="PTHR33112">
    <property type="entry name" value="DOMAIN PROTEIN, PUTATIVE-RELATED"/>
    <property type="match status" value="1"/>
</dbReference>
<dbReference type="Pfam" id="PF00069">
    <property type="entry name" value="Pkinase"/>
    <property type="match status" value="1"/>
</dbReference>
<evidence type="ECO:0000259" key="2">
    <source>
        <dbReference type="PROSITE" id="PS50011"/>
    </source>
</evidence>
<accession>A0A9P8WDC0</accession>
<dbReference type="EMBL" id="JAGPYM010000005">
    <property type="protein sequence ID" value="KAH6894606.1"/>
    <property type="molecule type" value="Genomic_DNA"/>
</dbReference>
<dbReference type="InterPro" id="IPR011009">
    <property type="entry name" value="Kinase-like_dom_sf"/>
</dbReference>
<evidence type="ECO:0000313" key="3">
    <source>
        <dbReference type="EMBL" id="KAH6894606.1"/>
    </source>
</evidence>
<dbReference type="CDD" id="cd00180">
    <property type="entry name" value="PKc"/>
    <property type="match status" value="1"/>
</dbReference>
<feature type="domain" description="Protein kinase" evidence="2">
    <location>
        <begin position="171"/>
        <end position="525"/>
    </location>
</feature>
<reference evidence="3 4" key="1">
    <citation type="journal article" date="2021" name="Nat. Commun.">
        <title>Genetic determinants of endophytism in the Arabidopsis root mycobiome.</title>
        <authorList>
            <person name="Mesny F."/>
            <person name="Miyauchi S."/>
            <person name="Thiergart T."/>
            <person name="Pickel B."/>
            <person name="Atanasova L."/>
            <person name="Karlsson M."/>
            <person name="Huettel B."/>
            <person name="Barry K.W."/>
            <person name="Haridas S."/>
            <person name="Chen C."/>
            <person name="Bauer D."/>
            <person name="Andreopoulos W."/>
            <person name="Pangilinan J."/>
            <person name="LaButti K."/>
            <person name="Riley R."/>
            <person name="Lipzen A."/>
            <person name="Clum A."/>
            <person name="Drula E."/>
            <person name="Henrissat B."/>
            <person name="Kohler A."/>
            <person name="Grigoriev I.V."/>
            <person name="Martin F.M."/>
            <person name="Hacquard S."/>
        </authorList>
    </citation>
    <scope>NUCLEOTIDE SEQUENCE [LARGE SCALE GENOMIC DNA]</scope>
    <source>
        <strain evidence="3 4">MPI-CAGE-CH-0241</strain>
    </source>
</reference>
<dbReference type="InterPro" id="IPR001245">
    <property type="entry name" value="Ser-Thr/Tyr_kinase_cat_dom"/>
</dbReference>
<dbReference type="SMART" id="SM00220">
    <property type="entry name" value="S_TKc"/>
    <property type="match status" value="1"/>
</dbReference>
<dbReference type="PANTHER" id="PTHR33112:SF10">
    <property type="entry name" value="TOL"/>
    <property type="match status" value="1"/>
</dbReference>
<feature type="region of interest" description="Disordered" evidence="1">
    <location>
        <begin position="579"/>
        <end position="600"/>
    </location>
</feature>
<dbReference type="OrthoDB" id="4062651at2759"/>
<protein>
    <recommendedName>
        <fullName evidence="2">Protein kinase domain-containing protein</fullName>
    </recommendedName>
</protein>